<dbReference type="InterPro" id="IPR000983">
    <property type="entry name" value="Bac_GSPG_pilin"/>
</dbReference>
<dbReference type="SUPFAM" id="SSF54523">
    <property type="entry name" value="Pili subunits"/>
    <property type="match status" value="1"/>
</dbReference>
<dbReference type="GO" id="GO:0015628">
    <property type="term" value="P:protein secretion by the type II secretion system"/>
    <property type="evidence" value="ECO:0007669"/>
    <property type="project" value="InterPro"/>
</dbReference>
<feature type="domain" description="Type II secretion system protein GspG C-terminal" evidence="3">
    <location>
        <begin position="54"/>
        <end position="114"/>
    </location>
</feature>
<dbReference type="eggNOG" id="COG4537">
    <property type="taxonomic scope" value="Bacteria"/>
</dbReference>
<reference evidence="4 5" key="1">
    <citation type="journal article" date="2012" name="J. Bacteriol.">
        <title>Complete genome sequences of Desulfosporosinus orientis DSM765T, Desulfosporosinus youngiae DSM17734T, Desulfosporosinus meridiei DSM13257T, and Desulfosporosinus acidiphilus DSM22704T.</title>
        <authorList>
            <person name="Pester M."/>
            <person name="Brambilla E."/>
            <person name="Alazard D."/>
            <person name="Rattei T."/>
            <person name="Weinmaier T."/>
            <person name="Han J."/>
            <person name="Lucas S."/>
            <person name="Lapidus A."/>
            <person name="Cheng J.F."/>
            <person name="Goodwin L."/>
            <person name="Pitluck S."/>
            <person name="Peters L."/>
            <person name="Ovchinnikova G."/>
            <person name="Teshima H."/>
            <person name="Detter J.C."/>
            <person name="Han C.S."/>
            <person name="Tapia R."/>
            <person name="Land M.L."/>
            <person name="Hauser L."/>
            <person name="Kyrpides N.C."/>
            <person name="Ivanova N.N."/>
            <person name="Pagani I."/>
            <person name="Huntmann M."/>
            <person name="Wei C.L."/>
            <person name="Davenport K.W."/>
            <person name="Daligault H."/>
            <person name="Chain P.S."/>
            <person name="Chen A."/>
            <person name="Mavromatis K."/>
            <person name="Markowitz V."/>
            <person name="Szeto E."/>
            <person name="Mikhailova N."/>
            <person name="Pati A."/>
            <person name="Wagner M."/>
            <person name="Woyke T."/>
            <person name="Ollivier B."/>
            <person name="Klenk H.P."/>
            <person name="Spring S."/>
            <person name="Loy A."/>
        </authorList>
    </citation>
    <scope>NUCLEOTIDE SEQUENCE [LARGE SCALE GENOMIC DNA]</scope>
    <source>
        <strain evidence="5">DSM 22704 / JCM 16185 / SJ4</strain>
    </source>
</reference>
<proteinExistence type="predicted"/>
<evidence type="ECO:0000256" key="2">
    <source>
        <dbReference type="SAM" id="Phobius"/>
    </source>
</evidence>
<dbReference type="KEGG" id="dai:Desaci_3371"/>
<dbReference type="EMBL" id="CP003639">
    <property type="protein sequence ID" value="AFM42265.1"/>
    <property type="molecule type" value="Genomic_DNA"/>
</dbReference>
<keyword evidence="2" id="KW-0472">Membrane</keyword>
<dbReference type="Pfam" id="PF08334">
    <property type="entry name" value="T2SSG"/>
    <property type="match status" value="1"/>
</dbReference>
<dbReference type="OrthoDB" id="1798043at2"/>
<dbReference type="STRING" id="646529.Desaci_3371"/>
<dbReference type="Proteomes" id="UP000002892">
    <property type="component" value="Chromosome"/>
</dbReference>
<organism evidence="4 5">
    <name type="scientific">Desulfosporosinus acidiphilus (strain DSM 22704 / JCM 16185 / SJ4)</name>
    <dbReference type="NCBI Taxonomy" id="646529"/>
    <lineage>
        <taxon>Bacteria</taxon>
        <taxon>Bacillati</taxon>
        <taxon>Bacillota</taxon>
        <taxon>Clostridia</taxon>
        <taxon>Eubacteriales</taxon>
        <taxon>Desulfitobacteriaceae</taxon>
        <taxon>Desulfosporosinus</taxon>
    </lineage>
</organism>
<name>I4D8Z1_DESAJ</name>
<dbReference type="GO" id="GO:0015627">
    <property type="term" value="C:type II protein secretion system complex"/>
    <property type="evidence" value="ECO:0007669"/>
    <property type="project" value="InterPro"/>
</dbReference>
<evidence type="ECO:0000256" key="1">
    <source>
        <dbReference type="ARBA" id="ARBA00022481"/>
    </source>
</evidence>
<keyword evidence="2" id="KW-1133">Transmembrane helix</keyword>
<protein>
    <submittedName>
        <fullName evidence="4">Type II secretion system protein G (GspG)</fullName>
    </submittedName>
</protein>
<evidence type="ECO:0000313" key="5">
    <source>
        <dbReference type="Proteomes" id="UP000002892"/>
    </source>
</evidence>
<evidence type="ECO:0000259" key="3">
    <source>
        <dbReference type="Pfam" id="PF08334"/>
    </source>
</evidence>
<keyword evidence="5" id="KW-1185">Reference proteome</keyword>
<accession>I4D8Z1</accession>
<dbReference type="AlphaFoldDB" id="I4D8Z1"/>
<dbReference type="HOGENOM" id="CLU_091705_2_2_9"/>
<dbReference type="InterPro" id="IPR013545">
    <property type="entry name" value="T2SS_protein-GspG_C"/>
</dbReference>
<dbReference type="RefSeq" id="WP_014828254.1">
    <property type="nucleotide sequence ID" value="NC_018068.1"/>
</dbReference>
<dbReference type="PRINTS" id="PR00813">
    <property type="entry name" value="BCTERIALGSPG"/>
</dbReference>
<evidence type="ECO:0000313" key="4">
    <source>
        <dbReference type="EMBL" id="AFM42265.1"/>
    </source>
</evidence>
<keyword evidence="2" id="KW-0812">Transmembrane</keyword>
<dbReference type="InterPro" id="IPR045584">
    <property type="entry name" value="Pilin-like"/>
</dbReference>
<dbReference type="Gene3D" id="3.30.700.10">
    <property type="entry name" value="Glycoprotein, Type 4 Pilin"/>
    <property type="match status" value="1"/>
</dbReference>
<feature type="transmembrane region" description="Helical" evidence="2">
    <location>
        <begin position="20"/>
        <end position="40"/>
    </location>
</feature>
<keyword evidence="1" id="KW-0488">Methylation</keyword>
<gene>
    <name evidence="4" type="ordered locus">Desaci_3371</name>
</gene>
<sequence length="118" mass="13080">MNRILGLKRVNGSEMGCTLWELMLVLGLMGILLSVVVPHFSSSATYVRSQIDLANIEKIEGAVQLYRIDVGTFPVSISDLVQWPRSIKGWRGPYLQAIPISPYSESGYQLNSLGQVIK</sequence>